<keyword evidence="3" id="KW-1185">Reference proteome</keyword>
<accession>A0ABX2ERY2</accession>
<protein>
    <submittedName>
        <fullName evidence="2">Uncharacterized protein</fullName>
    </submittedName>
</protein>
<dbReference type="Proteomes" id="UP000737171">
    <property type="component" value="Unassembled WGS sequence"/>
</dbReference>
<reference evidence="2 3" key="1">
    <citation type="submission" date="2020-05" db="EMBL/GenBank/DDBJ databases">
        <title>Aquincola sp. isolate from soil.</title>
        <authorList>
            <person name="Han J."/>
            <person name="Kim D.-U."/>
        </authorList>
    </citation>
    <scope>NUCLEOTIDE SEQUENCE [LARGE SCALE GENOMIC DNA]</scope>
    <source>
        <strain evidence="2 3">S2</strain>
    </source>
</reference>
<name>A0ABX2ERY2_9BURK</name>
<proteinExistence type="predicted"/>
<organism evidence="2 3">
    <name type="scientific">Pseudaquabacterium terrae</name>
    <dbReference type="NCBI Taxonomy" id="2732868"/>
    <lineage>
        <taxon>Bacteria</taxon>
        <taxon>Pseudomonadati</taxon>
        <taxon>Pseudomonadota</taxon>
        <taxon>Betaproteobacteria</taxon>
        <taxon>Burkholderiales</taxon>
        <taxon>Sphaerotilaceae</taxon>
        <taxon>Pseudaquabacterium</taxon>
    </lineage>
</organism>
<evidence type="ECO:0000256" key="1">
    <source>
        <dbReference type="SAM" id="SignalP"/>
    </source>
</evidence>
<feature type="signal peptide" evidence="1">
    <location>
        <begin position="1"/>
        <end position="37"/>
    </location>
</feature>
<dbReference type="EMBL" id="JABRWJ010000011">
    <property type="protein sequence ID" value="NRF71214.1"/>
    <property type="molecule type" value="Genomic_DNA"/>
</dbReference>
<comment type="caution">
    <text evidence="2">The sequence shown here is derived from an EMBL/GenBank/DDBJ whole genome shotgun (WGS) entry which is preliminary data.</text>
</comment>
<gene>
    <name evidence="2" type="ORF">HLB44_29895</name>
</gene>
<evidence type="ECO:0000313" key="3">
    <source>
        <dbReference type="Proteomes" id="UP000737171"/>
    </source>
</evidence>
<evidence type="ECO:0000313" key="2">
    <source>
        <dbReference type="EMBL" id="NRF71214.1"/>
    </source>
</evidence>
<dbReference type="RefSeq" id="WP_173131973.1">
    <property type="nucleotide sequence ID" value="NZ_JABRWJ010000011.1"/>
</dbReference>
<sequence length="568" mass="60239">MKPFTRSRPDRSAACVRTALASGLLGIALTFSSPVHTADNSIAALTPQRLFDWAEAAHPHLLPSRQSNIAYPPYVYRYYPETQSYLAVDGNNVLFLGPATGHQILPVGKMSDFACLVSSETCSASPLANRTWEPGRKIASGEADIEDLSAGLADNGDAHVIFVRMANGRPVLHAVQGSPGPTAGASSFGPVVAIDGGLSPLGAPRLAVAPNGDAVVVWRASAACNATTYKTSGSCNYLHFARYSSATGSWGGVVRGPDSPADPGSIVLSSRGDLAFLMTGWTRRGTSLHDAHETVAWQASGSATIRQRLFSDVRLSKLTLAIDGAGDWILAAEASQNATKDIVVYRGTSASVGPQEVLDTRGAEAGLGSVARGLRGETLVIWRQNNGTRPANYAASSATSQGPFQVQELAFRLTGGLTKAVVTDYGAMYAYEFSTRQVQRMSEGVWSSVEALPTSLADGASYNNTFTRNGQLLTVKDFQGFCHKGLWSAYDPEFAGMVRPMNSSGGSDNWVLKFNTCTKGIGEQAPLVSTSGVGLQLMRNSFDTLPSPAEPNGDLRTGIRNLWGVFFR</sequence>
<feature type="chain" id="PRO_5046718401" evidence="1">
    <location>
        <begin position="38"/>
        <end position="568"/>
    </location>
</feature>
<keyword evidence="1" id="KW-0732">Signal</keyword>